<evidence type="ECO:0000256" key="3">
    <source>
        <dbReference type="ARBA" id="ARBA00022989"/>
    </source>
</evidence>
<dbReference type="GO" id="GO:0003254">
    <property type="term" value="P:regulation of membrane depolarization"/>
    <property type="evidence" value="ECO:0007669"/>
    <property type="project" value="TreeGrafter"/>
</dbReference>
<evidence type="ECO:0000313" key="7">
    <source>
        <dbReference type="EMBL" id="CAE8595743.1"/>
    </source>
</evidence>
<dbReference type="PANTHER" id="PTHR45689">
    <property type="entry name" value="I[[H]] CHANNEL, ISOFORM E"/>
    <property type="match status" value="1"/>
</dbReference>
<sequence length="311" mass="35937">DYEGNMKAFIAYPGSKYRVFWDLIGGILILYDLILIPMKVFEMPETTFLITMDWITLIFWTGNVGATLTSGFVKQGVTIMSPSRILFNYLKTWCIVDCVVLGPDWAFTILASGSGTESVKMLRMLRLARTVRLLRLFKLKWILDSINDYLDSEFMSIITNIVKMVLFLLAINHFIACMWFLITSDSGDGLNWIKKYGYEDVDWSMQYLTAFHWSITQFTPAGMEVNPTNETERIFTLCVVVFALVGFSYVVGSITGSLTQLRGLSEQATKEFWLLRRFLKRNEVPQVLALRIQRFVEHAFHRQQKQMSVKQ</sequence>
<dbReference type="PANTHER" id="PTHR45689:SF5">
    <property type="entry name" value="I[[H]] CHANNEL, ISOFORM E"/>
    <property type="match status" value="1"/>
</dbReference>
<dbReference type="GO" id="GO:0035725">
    <property type="term" value="P:sodium ion transmembrane transport"/>
    <property type="evidence" value="ECO:0007669"/>
    <property type="project" value="TreeGrafter"/>
</dbReference>
<feature type="non-terminal residue" evidence="7">
    <location>
        <position position="311"/>
    </location>
</feature>
<protein>
    <recommendedName>
        <fullName evidence="6">Ion transport domain-containing protein</fullName>
    </recommendedName>
</protein>
<dbReference type="GO" id="GO:0098855">
    <property type="term" value="C:HCN channel complex"/>
    <property type="evidence" value="ECO:0007669"/>
    <property type="project" value="TreeGrafter"/>
</dbReference>
<reference evidence="7" key="1">
    <citation type="submission" date="2021-02" db="EMBL/GenBank/DDBJ databases">
        <authorList>
            <person name="Dougan E. K."/>
            <person name="Rhodes N."/>
            <person name="Thang M."/>
            <person name="Chan C."/>
        </authorList>
    </citation>
    <scope>NUCLEOTIDE SEQUENCE</scope>
</reference>
<evidence type="ECO:0000313" key="8">
    <source>
        <dbReference type="Proteomes" id="UP000654075"/>
    </source>
</evidence>
<feature type="non-terminal residue" evidence="7">
    <location>
        <position position="1"/>
    </location>
</feature>
<gene>
    <name evidence="7" type="ORF">PGLA1383_LOCUS14246</name>
</gene>
<evidence type="ECO:0000256" key="5">
    <source>
        <dbReference type="SAM" id="Phobius"/>
    </source>
</evidence>
<feature type="transmembrane region" description="Helical" evidence="5">
    <location>
        <begin position="234"/>
        <end position="252"/>
    </location>
</feature>
<organism evidence="7 8">
    <name type="scientific">Polarella glacialis</name>
    <name type="common">Dinoflagellate</name>
    <dbReference type="NCBI Taxonomy" id="89957"/>
    <lineage>
        <taxon>Eukaryota</taxon>
        <taxon>Sar</taxon>
        <taxon>Alveolata</taxon>
        <taxon>Dinophyceae</taxon>
        <taxon>Suessiales</taxon>
        <taxon>Suessiaceae</taxon>
        <taxon>Polarella</taxon>
    </lineage>
</organism>
<keyword evidence="4 5" id="KW-0472">Membrane</keyword>
<evidence type="ECO:0000256" key="1">
    <source>
        <dbReference type="ARBA" id="ARBA00004141"/>
    </source>
</evidence>
<name>A0A813E1I1_POLGL</name>
<keyword evidence="3 5" id="KW-1133">Transmembrane helix</keyword>
<feature type="transmembrane region" description="Helical" evidence="5">
    <location>
        <begin position="20"/>
        <end position="41"/>
    </location>
</feature>
<dbReference type="Proteomes" id="UP000654075">
    <property type="component" value="Unassembled WGS sequence"/>
</dbReference>
<evidence type="ECO:0000256" key="2">
    <source>
        <dbReference type="ARBA" id="ARBA00022692"/>
    </source>
</evidence>
<accession>A0A813E1I1</accession>
<dbReference type="AlphaFoldDB" id="A0A813E1I1"/>
<dbReference type="InterPro" id="IPR005821">
    <property type="entry name" value="Ion_trans_dom"/>
</dbReference>
<feature type="transmembrane region" description="Helical" evidence="5">
    <location>
        <begin position="164"/>
        <end position="182"/>
    </location>
</feature>
<comment type="subcellular location">
    <subcellularLocation>
        <location evidence="1">Membrane</location>
        <topology evidence="1">Multi-pass membrane protein</topology>
    </subcellularLocation>
</comment>
<evidence type="ECO:0000259" key="6">
    <source>
        <dbReference type="Pfam" id="PF00520"/>
    </source>
</evidence>
<dbReference type="InterPro" id="IPR051413">
    <property type="entry name" value="K/Na_HCN_channel"/>
</dbReference>
<feature type="transmembrane region" description="Helical" evidence="5">
    <location>
        <begin position="47"/>
        <end position="73"/>
    </location>
</feature>
<dbReference type="OrthoDB" id="421226at2759"/>
<dbReference type="EMBL" id="CAJNNV010008085">
    <property type="protein sequence ID" value="CAE8595743.1"/>
    <property type="molecule type" value="Genomic_DNA"/>
</dbReference>
<dbReference type="GO" id="GO:0005249">
    <property type="term" value="F:voltage-gated potassium channel activity"/>
    <property type="evidence" value="ECO:0007669"/>
    <property type="project" value="TreeGrafter"/>
</dbReference>
<feature type="domain" description="Ion transport" evidence="6">
    <location>
        <begin position="20"/>
        <end position="261"/>
    </location>
</feature>
<dbReference type="SUPFAM" id="SSF81324">
    <property type="entry name" value="Voltage-gated potassium channels"/>
    <property type="match status" value="1"/>
</dbReference>
<evidence type="ECO:0000256" key="4">
    <source>
        <dbReference type="ARBA" id="ARBA00023136"/>
    </source>
</evidence>
<dbReference type="Gene3D" id="1.10.287.70">
    <property type="match status" value="1"/>
</dbReference>
<keyword evidence="8" id="KW-1185">Reference proteome</keyword>
<proteinExistence type="predicted"/>
<dbReference type="Pfam" id="PF00520">
    <property type="entry name" value="Ion_trans"/>
    <property type="match status" value="1"/>
</dbReference>
<dbReference type="OMA" id="WIVDILD"/>
<comment type="caution">
    <text evidence="7">The sequence shown here is derived from an EMBL/GenBank/DDBJ whole genome shotgun (WGS) entry which is preliminary data.</text>
</comment>
<keyword evidence="2 5" id="KW-0812">Transmembrane</keyword>